<dbReference type="Proteomes" id="UP000275348">
    <property type="component" value="Unassembled WGS sequence"/>
</dbReference>
<protein>
    <submittedName>
        <fullName evidence="3">Methionyl-tRNA formyltransferase</fullName>
    </submittedName>
</protein>
<dbReference type="InterPro" id="IPR011034">
    <property type="entry name" value="Formyl_transferase-like_C_sf"/>
</dbReference>
<comment type="caution">
    <text evidence="3">The sequence shown here is derived from an EMBL/GenBank/DDBJ whole genome shotgun (WGS) entry which is preliminary data.</text>
</comment>
<feature type="domain" description="Formyl transferase N-terminal" evidence="1">
    <location>
        <begin position="85"/>
        <end position="140"/>
    </location>
</feature>
<dbReference type="SUPFAM" id="SSF53328">
    <property type="entry name" value="Formyltransferase"/>
    <property type="match status" value="1"/>
</dbReference>
<dbReference type="OrthoDB" id="9802815at2"/>
<evidence type="ECO:0000313" key="3">
    <source>
        <dbReference type="EMBL" id="RLZ12697.1"/>
    </source>
</evidence>
<dbReference type="InterPro" id="IPR005793">
    <property type="entry name" value="Formyl_trans_C"/>
</dbReference>
<evidence type="ECO:0000259" key="1">
    <source>
        <dbReference type="Pfam" id="PF00551"/>
    </source>
</evidence>
<organism evidence="3 4">
    <name type="scientific">Faecalibacter macacae</name>
    <dbReference type="NCBI Taxonomy" id="1859289"/>
    <lineage>
        <taxon>Bacteria</taxon>
        <taxon>Pseudomonadati</taxon>
        <taxon>Bacteroidota</taxon>
        <taxon>Flavobacteriia</taxon>
        <taxon>Flavobacteriales</taxon>
        <taxon>Weeksellaceae</taxon>
        <taxon>Faecalibacter</taxon>
    </lineage>
</organism>
<dbReference type="GO" id="GO:0004479">
    <property type="term" value="F:methionyl-tRNA formyltransferase activity"/>
    <property type="evidence" value="ECO:0007669"/>
    <property type="project" value="TreeGrafter"/>
</dbReference>
<dbReference type="Pfam" id="PF00551">
    <property type="entry name" value="Formyl_trans_N"/>
    <property type="match status" value="1"/>
</dbReference>
<reference evidence="3 4" key="1">
    <citation type="submission" date="2018-10" db="EMBL/GenBank/DDBJ databases">
        <authorList>
            <person name="Chen X."/>
        </authorList>
    </citation>
    <scope>NUCLEOTIDE SEQUENCE [LARGE SCALE GENOMIC DNA]</scope>
    <source>
        <strain evidence="3 4">YIM 102668</strain>
    </source>
</reference>
<dbReference type="Gene3D" id="3.40.50.12230">
    <property type="match status" value="1"/>
</dbReference>
<dbReference type="RefSeq" id="WP_121933275.1">
    <property type="nucleotide sequence ID" value="NZ_RDOJ01000001.1"/>
</dbReference>
<dbReference type="SUPFAM" id="SSF50486">
    <property type="entry name" value="FMT C-terminal domain-like"/>
    <property type="match status" value="1"/>
</dbReference>
<evidence type="ECO:0000313" key="4">
    <source>
        <dbReference type="Proteomes" id="UP000275348"/>
    </source>
</evidence>
<accession>A0A3L9MIM9</accession>
<feature type="domain" description="Formyl transferase C-terminal" evidence="2">
    <location>
        <begin position="190"/>
        <end position="276"/>
    </location>
</feature>
<dbReference type="Pfam" id="PF02911">
    <property type="entry name" value="Formyl_trans_C"/>
    <property type="match status" value="1"/>
</dbReference>
<gene>
    <name evidence="3" type="ORF">EAH69_00655</name>
</gene>
<proteinExistence type="predicted"/>
<dbReference type="PANTHER" id="PTHR11138:SF5">
    <property type="entry name" value="METHIONYL-TRNA FORMYLTRANSFERASE, MITOCHONDRIAL"/>
    <property type="match status" value="1"/>
</dbReference>
<sequence>MLTIGLYLLGQKGLNVLENLYIKYSNEILFVVVGKDENVQSDYSKEIIEFCNNNRLKYYKRDEINLPFTTIQFAIGWKWLIPDSQNLIVLHDSLLPKYRGYNPLVTALLNGDEEVGVTAIKANKEYDRGNIVGQIKLKINYPIKIKYVIDEISDLYTELVLTITSKYIESDIKEVIQNESEASYSIWRDEDDFIIDWNNESTFIHRFINSVGYPYKGAKTKFENRFIRILDSEIMTDLNIVNRTPGKIFSIEDGLPIIICGQGLLKIISAVDEDSKQSILFKKLRMKFI</sequence>
<dbReference type="InterPro" id="IPR036477">
    <property type="entry name" value="Formyl_transf_N_sf"/>
</dbReference>
<name>A0A3L9MIM9_9FLAO</name>
<dbReference type="AlphaFoldDB" id="A0A3L9MIM9"/>
<evidence type="ECO:0000259" key="2">
    <source>
        <dbReference type="Pfam" id="PF02911"/>
    </source>
</evidence>
<dbReference type="PANTHER" id="PTHR11138">
    <property type="entry name" value="METHIONYL-TRNA FORMYLTRANSFERASE"/>
    <property type="match status" value="1"/>
</dbReference>
<dbReference type="GO" id="GO:0005829">
    <property type="term" value="C:cytosol"/>
    <property type="evidence" value="ECO:0007669"/>
    <property type="project" value="TreeGrafter"/>
</dbReference>
<dbReference type="InterPro" id="IPR002376">
    <property type="entry name" value="Formyl_transf_N"/>
</dbReference>
<keyword evidence="4" id="KW-1185">Reference proteome</keyword>
<dbReference type="EMBL" id="RDOJ01000001">
    <property type="protein sequence ID" value="RLZ12697.1"/>
    <property type="molecule type" value="Genomic_DNA"/>
</dbReference>